<dbReference type="Pfam" id="PF00271">
    <property type="entry name" value="Helicase_C"/>
    <property type="match status" value="1"/>
</dbReference>
<dbReference type="Gene3D" id="3.40.50.300">
    <property type="entry name" value="P-loop containing nucleotide triphosphate hydrolases"/>
    <property type="match status" value="2"/>
</dbReference>
<dbReference type="GO" id="GO:0003678">
    <property type="term" value="F:DNA helicase activity"/>
    <property type="evidence" value="ECO:0007669"/>
    <property type="project" value="TreeGrafter"/>
</dbReference>
<sequence>MTVSLTTDLVELLGPAQAALFAEQLDLHTVGELIRLRPRSYVRRNGVSKSAELVEGEWVTLVATVVSAELKTMRNRPGKLLKVLLDDGTHKVEATFFNPFAIARQVRTGVRLMVAGKLTLFNGSPQLTHPDWMVMPDDTDQVELSSVGSELFSALNSLLRDAAEAHERSADASSGDDGGRNISLPTGSEMFERDMVPIYRATASLPTSTIMGAVAVALLQLPELDDALNAQQRHECGDLMSEDEAIRAIHQPRSEEEIERARTRLKFDEALALQLALAQRRYADRGRRGPSCPHVPGGLEDALRQRLPFELTGGQEQVIEEIGADLGSGEPMSRLLQGEVGSGKTLVALIAMLRMVDNGYQCALMAPTEVLAAQHLRSITTMLGDLATAGELGAADGATKVVALTGSMRTAAKKAALLDVVSGTAGIIIGTHALLSDNVTFFNLGLVVVDEQHRFGVSQRDSLRERRSDDVIPHLLVMTATPIPRTVAMTIYGDLETSMLTEMPKGRAPVQTTVVPARRTDWVARTWERLAEEIQSGRQVYVVCSRIGDEDSGSSRRAGTKGSSKAKKSSAKSSARGKPDKNGTAQGSVAEGSQEKTVSLLDLEGIVRRGPLGQFRVATLHGRMPADEKAAVMDEFVAGEIDVLVSTTVIEVGVDVANASAMLIVDADRFGVSQLHQLRGRVGRGRHRGLCLLLTAVTPQSPAWARLEAVAGSTDGYELALVDLAARREGDVLGESQSGEGVVLHYLSLLEDGDVIDAAYIVADAAVGADITLSSQPAMSGLVDAVFARHQVRYLDKA</sequence>
<dbReference type="RefSeq" id="WP_188585288.1">
    <property type="nucleotide sequence ID" value="NZ_BMGC01000004.1"/>
</dbReference>
<dbReference type="GO" id="GO:0016787">
    <property type="term" value="F:hydrolase activity"/>
    <property type="evidence" value="ECO:0007669"/>
    <property type="project" value="UniProtKB-KW"/>
</dbReference>
<accession>A0A916WPH0</accession>
<dbReference type="GO" id="GO:0003677">
    <property type="term" value="F:DNA binding"/>
    <property type="evidence" value="ECO:0007669"/>
    <property type="project" value="UniProtKB-KW"/>
</dbReference>
<keyword evidence="4 11" id="KW-0347">Helicase</keyword>
<proteinExistence type="predicted"/>
<organism evidence="11 12">
    <name type="scientific">Gordonia jinhuaensis</name>
    <dbReference type="NCBI Taxonomy" id="1517702"/>
    <lineage>
        <taxon>Bacteria</taxon>
        <taxon>Bacillati</taxon>
        <taxon>Actinomycetota</taxon>
        <taxon>Actinomycetes</taxon>
        <taxon>Mycobacteriales</taxon>
        <taxon>Gordoniaceae</taxon>
        <taxon>Gordonia</taxon>
    </lineage>
</organism>
<evidence type="ECO:0000256" key="8">
    <source>
        <dbReference type="SAM" id="MobiDB-lite"/>
    </source>
</evidence>
<comment type="caution">
    <text evidence="11">The sequence shown here is derived from an EMBL/GenBank/DDBJ whole genome shotgun (WGS) entry which is preliminary data.</text>
</comment>
<dbReference type="InterPro" id="IPR004365">
    <property type="entry name" value="NA-bd_OB_tRNA"/>
</dbReference>
<evidence type="ECO:0000313" key="11">
    <source>
        <dbReference type="EMBL" id="GGB22136.1"/>
    </source>
</evidence>
<reference evidence="11" key="1">
    <citation type="journal article" date="2014" name="Int. J. Syst. Evol. Microbiol.">
        <title>Complete genome sequence of Corynebacterium casei LMG S-19264T (=DSM 44701T), isolated from a smear-ripened cheese.</title>
        <authorList>
            <consortium name="US DOE Joint Genome Institute (JGI-PGF)"/>
            <person name="Walter F."/>
            <person name="Albersmeier A."/>
            <person name="Kalinowski J."/>
            <person name="Ruckert C."/>
        </authorList>
    </citation>
    <scope>NUCLEOTIDE SEQUENCE</scope>
    <source>
        <strain evidence="11">CGMCC 1.12827</strain>
    </source>
</reference>
<evidence type="ECO:0000256" key="5">
    <source>
        <dbReference type="ARBA" id="ARBA00022840"/>
    </source>
</evidence>
<feature type="domain" description="Helicase C-terminal" evidence="10">
    <location>
        <begin position="565"/>
        <end position="750"/>
    </location>
</feature>
<evidence type="ECO:0000256" key="7">
    <source>
        <dbReference type="ARBA" id="ARBA00023204"/>
    </source>
</evidence>
<evidence type="ECO:0000256" key="1">
    <source>
        <dbReference type="ARBA" id="ARBA00022741"/>
    </source>
</evidence>
<keyword evidence="3" id="KW-0378">Hydrolase</keyword>
<dbReference type="Pfam" id="PF01336">
    <property type="entry name" value="tRNA_anti-codon"/>
    <property type="match status" value="1"/>
</dbReference>
<dbReference type="PANTHER" id="PTHR47964:SF1">
    <property type="entry name" value="ATP-DEPENDENT DNA HELICASE HOMOLOG RECG, CHLOROPLASTIC"/>
    <property type="match status" value="1"/>
</dbReference>
<dbReference type="SMART" id="SM00490">
    <property type="entry name" value="HELICc"/>
    <property type="match status" value="1"/>
</dbReference>
<dbReference type="SUPFAM" id="SSF50249">
    <property type="entry name" value="Nucleic acid-binding proteins"/>
    <property type="match status" value="1"/>
</dbReference>
<dbReference type="Proteomes" id="UP000621454">
    <property type="component" value="Unassembled WGS sequence"/>
</dbReference>
<dbReference type="InterPro" id="IPR011545">
    <property type="entry name" value="DEAD/DEAH_box_helicase_dom"/>
</dbReference>
<dbReference type="PROSITE" id="PS51192">
    <property type="entry name" value="HELICASE_ATP_BIND_1"/>
    <property type="match status" value="1"/>
</dbReference>
<dbReference type="Pfam" id="PF00270">
    <property type="entry name" value="DEAD"/>
    <property type="match status" value="1"/>
</dbReference>
<feature type="region of interest" description="Disordered" evidence="8">
    <location>
        <begin position="166"/>
        <end position="187"/>
    </location>
</feature>
<dbReference type="AlphaFoldDB" id="A0A916WPH0"/>
<dbReference type="EMBL" id="BMGC01000004">
    <property type="protein sequence ID" value="GGB22136.1"/>
    <property type="molecule type" value="Genomic_DNA"/>
</dbReference>
<dbReference type="PANTHER" id="PTHR47964">
    <property type="entry name" value="ATP-DEPENDENT DNA HELICASE HOMOLOG RECG, CHLOROPLASTIC"/>
    <property type="match status" value="1"/>
</dbReference>
<keyword evidence="2" id="KW-0227">DNA damage</keyword>
<evidence type="ECO:0000256" key="6">
    <source>
        <dbReference type="ARBA" id="ARBA00023125"/>
    </source>
</evidence>
<dbReference type="GO" id="GO:0005524">
    <property type="term" value="F:ATP binding"/>
    <property type="evidence" value="ECO:0007669"/>
    <property type="project" value="UniProtKB-KW"/>
</dbReference>
<keyword evidence="7" id="KW-0234">DNA repair</keyword>
<dbReference type="CDD" id="cd04488">
    <property type="entry name" value="RecG_wedge_OBF"/>
    <property type="match status" value="1"/>
</dbReference>
<gene>
    <name evidence="11" type="primary">recG</name>
    <name evidence="11" type="ORF">GCM10011489_07860</name>
</gene>
<dbReference type="SMART" id="SM00487">
    <property type="entry name" value="DEXDc"/>
    <property type="match status" value="1"/>
</dbReference>
<evidence type="ECO:0000259" key="9">
    <source>
        <dbReference type="PROSITE" id="PS51192"/>
    </source>
</evidence>
<keyword evidence="6" id="KW-0238">DNA-binding</keyword>
<protein>
    <submittedName>
        <fullName evidence="11">ATP-dependent DNA helicase RecG</fullName>
    </submittedName>
</protein>
<keyword evidence="5" id="KW-0067">ATP-binding</keyword>
<dbReference type="SUPFAM" id="SSF52540">
    <property type="entry name" value="P-loop containing nucleoside triphosphate hydrolases"/>
    <property type="match status" value="2"/>
</dbReference>
<dbReference type="GO" id="GO:0006281">
    <property type="term" value="P:DNA repair"/>
    <property type="evidence" value="ECO:0007669"/>
    <property type="project" value="UniProtKB-KW"/>
</dbReference>
<evidence type="ECO:0000313" key="12">
    <source>
        <dbReference type="Proteomes" id="UP000621454"/>
    </source>
</evidence>
<evidence type="ECO:0000256" key="2">
    <source>
        <dbReference type="ARBA" id="ARBA00022763"/>
    </source>
</evidence>
<name>A0A916WPH0_9ACTN</name>
<feature type="domain" description="Helicase ATP-binding" evidence="9">
    <location>
        <begin position="325"/>
        <end position="500"/>
    </location>
</feature>
<evidence type="ECO:0000256" key="3">
    <source>
        <dbReference type="ARBA" id="ARBA00022801"/>
    </source>
</evidence>
<dbReference type="CDD" id="cd17992">
    <property type="entry name" value="DEXHc_RecG"/>
    <property type="match status" value="1"/>
</dbReference>
<dbReference type="InterPro" id="IPR001650">
    <property type="entry name" value="Helicase_C-like"/>
</dbReference>
<feature type="region of interest" description="Disordered" evidence="8">
    <location>
        <begin position="549"/>
        <end position="594"/>
    </location>
</feature>
<keyword evidence="1" id="KW-0547">Nucleotide-binding</keyword>
<dbReference type="Gene3D" id="2.40.50.140">
    <property type="entry name" value="Nucleic acid-binding proteins"/>
    <property type="match status" value="1"/>
</dbReference>
<dbReference type="PROSITE" id="PS51194">
    <property type="entry name" value="HELICASE_CTER"/>
    <property type="match status" value="1"/>
</dbReference>
<dbReference type="InterPro" id="IPR047112">
    <property type="entry name" value="RecG/Mfd"/>
</dbReference>
<dbReference type="InterPro" id="IPR014001">
    <property type="entry name" value="Helicase_ATP-bd"/>
</dbReference>
<keyword evidence="12" id="KW-1185">Reference proteome</keyword>
<reference evidence="11" key="2">
    <citation type="submission" date="2020-09" db="EMBL/GenBank/DDBJ databases">
        <authorList>
            <person name="Sun Q."/>
            <person name="Zhou Y."/>
        </authorList>
    </citation>
    <scope>NUCLEOTIDE SEQUENCE</scope>
    <source>
        <strain evidence="11">CGMCC 1.12827</strain>
    </source>
</reference>
<evidence type="ECO:0000256" key="4">
    <source>
        <dbReference type="ARBA" id="ARBA00022806"/>
    </source>
</evidence>
<dbReference type="InterPro" id="IPR027417">
    <property type="entry name" value="P-loop_NTPase"/>
</dbReference>
<dbReference type="InterPro" id="IPR012340">
    <property type="entry name" value="NA-bd_OB-fold"/>
</dbReference>
<evidence type="ECO:0000259" key="10">
    <source>
        <dbReference type="PROSITE" id="PS51194"/>
    </source>
</evidence>